<dbReference type="PANTHER" id="PTHR10846:SF73">
    <property type="entry name" value="SODIUM_CALCIUM EXCHANGER MEMBRANE REGION DOMAIN-CONTAINING PROTEIN"/>
    <property type="match status" value="1"/>
</dbReference>
<feature type="transmembrane region" description="Helical" evidence="8">
    <location>
        <begin position="329"/>
        <end position="352"/>
    </location>
</feature>
<feature type="transmembrane region" description="Helical" evidence="8">
    <location>
        <begin position="99"/>
        <end position="122"/>
    </location>
</feature>
<sequence length="460" mass="49852">MARWPASTILTIAMIGGSVYGSHHPKNHTKHILSVDEGCSSSSVDNFPDLPLPGGPVTSTIITLAAVGYLFVFLVRVCDKHFVSCIKTIGKTAGLSSDVAGATLMAAAVSCPDLFINLIGTFVTHGDIGIGTIVGCGIFNTLAVPALCVLIAPSKSIRLKGWSLSRDSLFYCAALVMLCVALTDNKIEWYEALTLVLIYLFYIAVLSINSWLRKKTEAAITSCKRTAENVERAPLLKKSQSILSYGMEDDDEDSLDLADRSFVGQLCYFLTLPIDVILGLTIPKSTKTFFGFKLYPITFTVCLLWIAAVSYVIAWLITIAGFELRIPDSLVGLSFIAIGMSVPQAASSIIIAKQGDGAMALSNAIGSNVFDNLICLGLPWFLKCLIYEENFVEISSLSISYSFVILISSLLILYMAAALNDFRLNRTIGILLLCLYVLFAMLSASLELNIFFVANLPFCL</sequence>
<evidence type="ECO:0000256" key="8">
    <source>
        <dbReference type="SAM" id="Phobius"/>
    </source>
</evidence>
<evidence type="ECO:0000256" key="2">
    <source>
        <dbReference type="ARBA" id="ARBA00005364"/>
    </source>
</evidence>
<dbReference type="InterPro" id="IPR004481">
    <property type="entry name" value="K/Na/Ca-exchanger"/>
</dbReference>
<comment type="similarity">
    <text evidence="2">Belongs to the Ca(2+):cation antiporter (CaCA) (TC 2.A.19) family. SLC24A subfamily.</text>
</comment>
<feature type="transmembrane region" description="Helical" evidence="8">
    <location>
        <begin position="364"/>
        <end position="382"/>
    </location>
</feature>
<feature type="transmembrane region" description="Helical" evidence="8">
    <location>
        <begin position="394"/>
        <end position="416"/>
    </location>
</feature>
<feature type="transmembrane region" description="Helical" evidence="8">
    <location>
        <begin position="128"/>
        <end position="152"/>
    </location>
</feature>
<evidence type="ECO:0000256" key="6">
    <source>
        <dbReference type="ARBA" id="ARBA00022989"/>
    </source>
</evidence>
<dbReference type="Gene3D" id="1.20.1420.30">
    <property type="entry name" value="NCX, central ion-binding region"/>
    <property type="match status" value="2"/>
</dbReference>
<feature type="chain" id="PRO_5047277762" evidence="9">
    <location>
        <begin position="22"/>
        <end position="460"/>
    </location>
</feature>
<name>A0ABN7APW7_9HEMI</name>
<reference evidence="11 12" key="1">
    <citation type="submission" date="2023-09" db="EMBL/GenBank/DDBJ databases">
        <title>Nesidiocoris tenuis whole genome shotgun sequence.</title>
        <authorList>
            <person name="Shibata T."/>
            <person name="Shimoda M."/>
            <person name="Kobayashi T."/>
            <person name="Uehara T."/>
        </authorList>
    </citation>
    <scope>NUCLEOTIDE SEQUENCE [LARGE SCALE GENOMIC DNA]</scope>
    <source>
        <strain evidence="11 12">Japan</strain>
    </source>
</reference>
<feature type="signal peptide" evidence="9">
    <location>
        <begin position="1"/>
        <end position="21"/>
    </location>
</feature>
<dbReference type="InterPro" id="IPR004837">
    <property type="entry name" value="NaCa_Exmemb"/>
</dbReference>
<feature type="domain" description="Sodium/calcium exchanger membrane region" evidence="10">
    <location>
        <begin position="66"/>
        <end position="206"/>
    </location>
</feature>
<feature type="transmembrane region" description="Helical" evidence="8">
    <location>
        <begin position="189"/>
        <end position="212"/>
    </location>
</feature>
<feature type="transmembrane region" description="Helical" evidence="8">
    <location>
        <begin position="164"/>
        <end position="183"/>
    </location>
</feature>
<feature type="transmembrane region" description="Helical" evidence="8">
    <location>
        <begin position="428"/>
        <end position="454"/>
    </location>
</feature>
<keyword evidence="5 8" id="KW-0812">Transmembrane</keyword>
<evidence type="ECO:0000256" key="9">
    <source>
        <dbReference type="SAM" id="SignalP"/>
    </source>
</evidence>
<comment type="subcellular location">
    <subcellularLocation>
        <location evidence="1">Membrane</location>
        <topology evidence="1">Multi-pass membrane protein</topology>
    </subcellularLocation>
</comment>
<evidence type="ECO:0000313" key="11">
    <source>
        <dbReference type="EMBL" id="BES94254.1"/>
    </source>
</evidence>
<accession>A0ABN7APW7</accession>
<keyword evidence="9" id="KW-0732">Signal</keyword>
<feature type="transmembrane region" description="Helical" evidence="8">
    <location>
        <begin position="294"/>
        <end position="317"/>
    </location>
</feature>
<dbReference type="Pfam" id="PF01699">
    <property type="entry name" value="Na_Ca_ex"/>
    <property type="match status" value="2"/>
</dbReference>
<keyword evidence="4" id="KW-0813">Transport</keyword>
<evidence type="ECO:0000256" key="7">
    <source>
        <dbReference type="ARBA" id="ARBA00023136"/>
    </source>
</evidence>
<protein>
    <submittedName>
        <fullName evidence="11">Sodium/calcium exchanger protein</fullName>
    </submittedName>
</protein>
<feature type="transmembrane region" description="Helical" evidence="8">
    <location>
        <begin position="57"/>
        <end position="78"/>
    </location>
</feature>
<keyword evidence="7 8" id="KW-0472">Membrane</keyword>
<dbReference type="EMBL" id="AP028913">
    <property type="protein sequence ID" value="BES94254.1"/>
    <property type="molecule type" value="Genomic_DNA"/>
</dbReference>
<feature type="domain" description="Sodium/calcium exchanger membrane region" evidence="10">
    <location>
        <begin position="296"/>
        <end position="442"/>
    </location>
</feature>
<keyword evidence="4" id="KW-0406">Ion transport</keyword>
<evidence type="ECO:0000256" key="1">
    <source>
        <dbReference type="ARBA" id="ARBA00004141"/>
    </source>
</evidence>
<keyword evidence="3" id="KW-0050">Antiport</keyword>
<keyword evidence="6 8" id="KW-1133">Transmembrane helix</keyword>
<evidence type="ECO:0000259" key="10">
    <source>
        <dbReference type="Pfam" id="PF01699"/>
    </source>
</evidence>
<dbReference type="NCBIfam" id="TIGR00367">
    <property type="entry name" value="calcium/sodium antiporter"/>
    <property type="match status" value="1"/>
</dbReference>
<keyword evidence="4" id="KW-0109">Calcium transport</keyword>
<evidence type="ECO:0000256" key="3">
    <source>
        <dbReference type="ARBA" id="ARBA00022449"/>
    </source>
</evidence>
<gene>
    <name evidence="11" type="ORF">NTJ_07063</name>
</gene>
<keyword evidence="12" id="KW-1185">Reference proteome</keyword>
<proteinExistence type="inferred from homology"/>
<dbReference type="PANTHER" id="PTHR10846">
    <property type="entry name" value="SODIUM/POTASSIUM/CALCIUM EXCHANGER"/>
    <property type="match status" value="1"/>
</dbReference>
<evidence type="ECO:0000256" key="5">
    <source>
        <dbReference type="ARBA" id="ARBA00022692"/>
    </source>
</evidence>
<evidence type="ECO:0000313" key="12">
    <source>
        <dbReference type="Proteomes" id="UP001307889"/>
    </source>
</evidence>
<dbReference type="InterPro" id="IPR044880">
    <property type="entry name" value="NCX_ion-bd_dom_sf"/>
</dbReference>
<organism evidence="11 12">
    <name type="scientific">Nesidiocoris tenuis</name>
    <dbReference type="NCBI Taxonomy" id="355587"/>
    <lineage>
        <taxon>Eukaryota</taxon>
        <taxon>Metazoa</taxon>
        <taxon>Ecdysozoa</taxon>
        <taxon>Arthropoda</taxon>
        <taxon>Hexapoda</taxon>
        <taxon>Insecta</taxon>
        <taxon>Pterygota</taxon>
        <taxon>Neoptera</taxon>
        <taxon>Paraneoptera</taxon>
        <taxon>Hemiptera</taxon>
        <taxon>Heteroptera</taxon>
        <taxon>Panheteroptera</taxon>
        <taxon>Cimicomorpha</taxon>
        <taxon>Miridae</taxon>
        <taxon>Dicyphina</taxon>
        <taxon>Nesidiocoris</taxon>
    </lineage>
</organism>
<dbReference type="Proteomes" id="UP001307889">
    <property type="component" value="Chromosome 5"/>
</dbReference>
<evidence type="ECO:0000256" key="4">
    <source>
        <dbReference type="ARBA" id="ARBA00022568"/>
    </source>
</evidence>
<keyword evidence="4" id="KW-0106">Calcium</keyword>